<accession>A0A0D7B4A9</accession>
<evidence type="ECO:0000256" key="5">
    <source>
        <dbReference type="ARBA" id="ARBA00022692"/>
    </source>
</evidence>
<keyword evidence="7" id="KW-0653">Protein transport</keyword>
<dbReference type="OrthoDB" id="67850at2759"/>
<feature type="transmembrane region" description="Helical" evidence="13">
    <location>
        <begin position="133"/>
        <end position="151"/>
    </location>
</feature>
<dbReference type="InterPro" id="IPR019049">
    <property type="entry name" value="Nucleoporin_prot_Ndc1/Nup"/>
</dbReference>
<dbReference type="Pfam" id="PF09531">
    <property type="entry name" value="Ndc1_Nup"/>
    <property type="match status" value="1"/>
</dbReference>
<dbReference type="PANTHER" id="PTHR13269:SF6">
    <property type="entry name" value="NUCLEOPORIN NDC1"/>
    <property type="match status" value="1"/>
</dbReference>
<dbReference type="AlphaFoldDB" id="A0A0D7B4A9"/>
<keyword evidence="15" id="KW-1185">Reference proteome</keyword>
<keyword evidence="4" id="KW-0813">Transport</keyword>
<evidence type="ECO:0000256" key="9">
    <source>
        <dbReference type="ARBA" id="ARBA00023010"/>
    </source>
</evidence>
<dbReference type="GO" id="GO:0015031">
    <property type="term" value="P:protein transport"/>
    <property type="evidence" value="ECO:0007669"/>
    <property type="project" value="UniProtKB-KW"/>
</dbReference>
<keyword evidence="10" id="KW-0906">Nuclear pore complex</keyword>
<dbReference type="GO" id="GO:0006999">
    <property type="term" value="P:nuclear pore organization"/>
    <property type="evidence" value="ECO:0007669"/>
    <property type="project" value="TreeGrafter"/>
</dbReference>
<evidence type="ECO:0000313" key="14">
    <source>
        <dbReference type="EMBL" id="KIY65317.1"/>
    </source>
</evidence>
<dbReference type="GO" id="GO:0051028">
    <property type="term" value="P:mRNA transport"/>
    <property type="evidence" value="ECO:0007669"/>
    <property type="project" value="UniProtKB-KW"/>
</dbReference>
<evidence type="ECO:0000256" key="4">
    <source>
        <dbReference type="ARBA" id="ARBA00022448"/>
    </source>
</evidence>
<comment type="similarity">
    <text evidence="3">Belongs to the NDC1 family.</text>
</comment>
<feature type="transmembrane region" description="Helical" evidence="13">
    <location>
        <begin position="43"/>
        <end position="61"/>
    </location>
</feature>
<evidence type="ECO:0000256" key="10">
    <source>
        <dbReference type="ARBA" id="ARBA00023132"/>
    </source>
</evidence>
<dbReference type="PANTHER" id="PTHR13269">
    <property type="entry name" value="NUCLEOPORIN NDC1"/>
    <property type="match status" value="1"/>
</dbReference>
<dbReference type="STRING" id="1314674.A0A0D7B4A9"/>
<evidence type="ECO:0000256" key="2">
    <source>
        <dbReference type="ARBA" id="ARBA00004567"/>
    </source>
</evidence>
<evidence type="ECO:0000256" key="7">
    <source>
        <dbReference type="ARBA" id="ARBA00022927"/>
    </source>
</evidence>
<dbReference type="EMBL" id="KN880595">
    <property type="protein sequence ID" value="KIY65317.1"/>
    <property type="molecule type" value="Genomic_DNA"/>
</dbReference>
<dbReference type="GO" id="GO:0070762">
    <property type="term" value="C:nuclear pore transmembrane ring"/>
    <property type="evidence" value="ECO:0007669"/>
    <property type="project" value="TreeGrafter"/>
</dbReference>
<evidence type="ECO:0000256" key="11">
    <source>
        <dbReference type="ARBA" id="ARBA00023136"/>
    </source>
</evidence>
<feature type="transmembrane region" description="Helical" evidence="13">
    <location>
        <begin position="224"/>
        <end position="245"/>
    </location>
</feature>
<keyword evidence="11 13" id="KW-0472">Membrane</keyword>
<protein>
    <recommendedName>
        <fullName evidence="16">Nucleoporin protein Ndc1-Nup</fullName>
    </recommendedName>
</protein>
<keyword evidence="9" id="KW-0811">Translocation</keyword>
<name>A0A0D7B4A9_9AGAR</name>
<evidence type="ECO:0000256" key="12">
    <source>
        <dbReference type="ARBA" id="ARBA00023242"/>
    </source>
</evidence>
<keyword evidence="8 13" id="KW-1133">Transmembrane helix</keyword>
<gene>
    <name evidence="14" type="ORF">CYLTODRAFT_400625</name>
</gene>
<dbReference type="Proteomes" id="UP000054007">
    <property type="component" value="Unassembled WGS sequence"/>
</dbReference>
<evidence type="ECO:0000256" key="13">
    <source>
        <dbReference type="SAM" id="Phobius"/>
    </source>
</evidence>
<evidence type="ECO:0000256" key="3">
    <source>
        <dbReference type="ARBA" id="ARBA00005760"/>
    </source>
</evidence>
<dbReference type="GO" id="GO:0031965">
    <property type="term" value="C:nuclear membrane"/>
    <property type="evidence" value="ECO:0007669"/>
    <property type="project" value="UniProtKB-SubCell"/>
</dbReference>
<keyword evidence="6" id="KW-0509">mRNA transport</keyword>
<keyword evidence="5 13" id="KW-0812">Transmembrane</keyword>
<comment type="subcellular location">
    <subcellularLocation>
        <location evidence="1">Nucleus membrane</location>
        <topology evidence="1">Multi-pass membrane protein</topology>
    </subcellularLocation>
    <subcellularLocation>
        <location evidence="2">Nucleus</location>
        <location evidence="2">Nuclear pore complex</location>
    </subcellularLocation>
</comment>
<keyword evidence="12" id="KW-0539">Nucleus</keyword>
<dbReference type="GO" id="GO:0005816">
    <property type="term" value="C:spindle pole body"/>
    <property type="evidence" value="ECO:0007669"/>
    <property type="project" value="TreeGrafter"/>
</dbReference>
<organism evidence="14 15">
    <name type="scientific">Cylindrobasidium torrendii FP15055 ss-10</name>
    <dbReference type="NCBI Taxonomy" id="1314674"/>
    <lineage>
        <taxon>Eukaryota</taxon>
        <taxon>Fungi</taxon>
        <taxon>Dikarya</taxon>
        <taxon>Basidiomycota</taxon>
        <taxon>Agaricomycotina</taxon>
        <taxon>Agaricomycetes</taxon>
        <taxon>Agaricomycetidae</taxon>
        <taxon>Agaricales</taxon>
        <taxon>Marasmiineae</taxon>
        <taxon>Physalacriaceae</taxon>
        <taxon>Cylindrobasidium</taxon>
    </lineage>
</organism>
<evidence type="ECO:0000313" key="15">
    <source>
        <dbReference type="Proteomes" id="UP000054007"/>
    </source>
</evidence>
<feature type="transmembrane region" description="Helical" evidence="13">
    <location>
        <begin position="82"/>
        <end position="100"/>
    </location>
</feature>
<dbReference type="GO" id="GO:0030674">
    <property type="term" value="F:protein-macromolecule adaptor activity"/>
    <property type="evidence" value="ECO:0007669"/>
    <property type="project" value="TreeGrafter"/>
</dbReference>
<sequence length="604" mass="66709">MSTRIRAIPSSLSAKTAPTVAPASTAFDPAVKKVLGTRLKSNMFGYTLALAWIQVVLLSVGKLVGQDGVGLKTVIWTPVQPFTIFATAALWGGLALPVLLMHKTCLTAELTKGTSFAKTVQKAWARGDVRKTLATYTLSAFLATAAYVLLSKHLESVDPRLNIFVKSRKHPLYLNGRLLFLIMSQVTVACVQSVRNVGYGSFTFIWGHTKLAPETISPMLLVEAAVATVSVMLSLPVFFIARLALRISLQTPLVKMLFWWLTPFTAHFLRGSFSFVLLFKHLPLLWRAWCLSLLTSLMWNFCDAIFKEYVCQPVPIATADVLVSGITSPDDVFKHFAYADLTAEKFFAPNMSTAAMWPTLCRESLLLLGHHYQHLVRRGVAPLPIVAPPPVPKPVEITATPVKMVRQSVFKSDSPSRASQLIDNLAGDSNADLPESFAKMPDALAKRVSEASSVSLSRFKPAVPTPASVAATRHWYTRERQDRVAESLLPYRKLDLLVVNTLSTLVAASLTDDQLGVVQRDIPKILEAMCAFLDEIETYQRDLPSATNEEEEEERKKAVVMLVEQADGFREGIARVVKTFGTKLSAFKFPPRVARKLQGFLDYA</sequence>
<evidence type="ECO:0008006" key="16">
    <source>
        <dbReference type="Google" id="ProtNLM"/>
    </source>
</evidence>
<feature type="transmembrane region" description="Helical" evidence="13">
    <location>
        <begin position="257"/>
        <end position="278"/>
    </location>
</feature>
<evidence type="ECO:0000256" key="8">
    <source>
        <dbReference type="ARBA" id="ARBA00022989"/>
    </source>
</evidence>
<evidence type="ECO:0000256" key="6">
    <source>
        <dbReference type="ARBA" id="ARBA00022816"/>
    </source>
</evidence>
<reference evidence="14 15" key="1">
    <citation type="journal article" date="2015" name="Fungal Genet. Biol.">
        <title>Evolution of novel wood decay mechanisms in Agaricales revealed by the genome sequences of Fistulina hepatica and Cylindrobasidium torrendii.</title>
        <authorList>
            <person name="Floudas D."/>
            <person name="Held B.W."/>
            <person name="Riley R."/>
            <person name="Nagy L.G."/>
            <person name="Koehler G."/>
            <person name="Ransdell A.S."/>
            <person name="Younus H."/>
            <person name="Chow J."/>
            <person name="Chiniquy J."/>
            <person name="Lipzen A."/>
            <person name="Tritt A."/>
            <person name="Sun H."/>
            <person name="Haridas S."/>
            <person name="LaButti K."/>
            <person name="Ohm R.A."/>
            <person name="Kues U."/>
            <person name="Blanchette R.A."/>
            <person name="Grigoriev I.V."/>
            <person name="Minto R.E."/>
            <person name="Hibbett D.S."/>
        </authorList>
    </citation>
    <scope>NUCLEOTIDE SEQUENCE [LARGE SCALE GENOMIC DNA]</scope>
    <source>
        <strain evidence="14 15">FP15055 ss-10</strain>
    </source>
</reference>
<proteinExistence type="inferred from homology"/>
<evidence type="ECO:0000256" key="1">
    <source>
        <dbReference type="ARBA" id="ARBA00004232"/>
    </source>
</evidence>